<keyword evidence="3" id="KW-1185">Reference proteome</keyword>
<evidence type="ECO:0000313" key="1">
    <source>
        <dbReference type="EMBL" id="KAG0446428.1"/>
    </source>
</evidence>
<proteinExistence type="predicted"/>
<dbReference type="Proteomes" id="UP000636800">
    <property type="component" value="Unassembled WGS sequence"/>
</dbReference>
<reference evidence="3 4" key="1">
    <citation type="journal article" date="2020" name="Nat. Food">
        <title>A phased Vanilla planifolia genome enables genetic improvement of flavour and production.</title>
        <authorList>
            <person name="Hasing T."/>
            <person name="Tang H."/>
            <person name="Brym M."/>
            <person name="Khazi F."/>
            <person name="Huang T."/>
            <person name="Chambers A.H."/>
        </authorList>
    </citation>
    <scope>NUCLEOTIDE SEQUENCE [LARGE SCALE GENOMIC DNA]</scope>
    <source>
        <tissue evidence="2">Leaf</tissue>
    </source>
</reference>
<sequence>MLVMRKQPKGDTTGEISWTPSLINRISWRRCCLGGCWLQAWVLEPCFLRRKDSPWENKAVA</sequence>
<gene>
    <name evidence="2" type="ORF">HPP92_028829</name>
    <name evidence="1" type="ORF">HPP92_028840</name>
</gene>
<dbReference type="Proteomes" id="UP000639772">
    <property type="component" value="Unassembled WGS sequence"/>
</dbReference>
<evidence type="ECO:0000313" key="3">
    <source>
        <dbReference type="Proteomes" id="UP000636800"/>
    </source>
</evidence>
<dbReference type="AlphaFoldDB" id="A0A835P3X0"/>
<evidence type="ECO:0000313" key="2">
    <source>
        <dbReference type="EMBL" id="KAG0446435.1"/>
    </source>
</evidence>
<evidence type="ECO:0000313" key="4">
    <source>
        <dbReference type="Proteomes" id="UP000639772"/>
    </source>
</evidence>
<protein>
    <submittedName>
        <fullName evidence="2">Uncharacterized protein</fullName>
    </submittedName>
</protein>
<name>A0A835P3X0_VANPL</name>
<dbReference type="EMBL" id="JADCNM010000578">
    <property type="protein sequence ID" value="KAG0446428.1"/>
    <property type="molecule type" value="Genomic_DNA"/>
</dbReference>
<comment type="caution">
    <text evidence="2">The sequence shown here is derived from an EMBL/GenBank/DDBJ whole genome shotgun (WGS) entry which is preliminary data.</text>
</comment>
<organism evidence="2 3">
    <name type="scientific">Vanilla planifolia</name>
    <name type="common">Vanilla</name>
    <dbReference type="NCBI Taxonomy" id="51239"/>
    <lineage>
        <taxon>Eukaryota</taxon>
        <taxon>Viridiplantae</taxon>
        <taxon>Streptophyta</taxon>
        <taxon>Embryophyta</taxon>
        <taxon>Tracheophyta</taxon>
        <taxon>Spermatophyta</taxon>
        <taxon>Magnoliopsida</taxon>
        <taxon>Liliopsida</taxon>
        <taxon>Asparagales</taxon>
        <taxon>Orchidaceae</taxon>
        <taxon>Vanilloideae</taxon>
        <taxon>Vanilleae</taxon>
        <taxon>Vanilla</taxon>
    </lineage>
</organism>
<accession>A0A835P3X0</accession>
<dbReference type="EMBL" id="JADCNL010000577">
    <property type="protein sequence ID" value="KAG0446435.1"/>
    <property type="molecule type" value="Genomic_DNA"/>
</dbReference>